<dbReference type="InterPro" id="IPR012470">
    <property type="entry name" value="Pup1-like"/>
</dbReference>
<dbReference type="RefSeq" id="XP_066832462.1">
    <property type="nucleotide sequence ID" value="XM_066975866.1"/>
</dbReference>
<evidence type="ECO:0000313" key="2">
    <source>
        <dbReference type="EMBL" id="CAK9441656.1"/>
    </source>
</evidence>
<organism evidence="2 3">
    <name type="scientific">Lodderomyces beijingensis</name>
    <dbReference type="NCBI Taxonomy" id="1775926"/>
    <lineage>
        <taxon>Eukaryota</taxon>
        <taxon>Fungi</taxon>
        <taxon>Dikarya</taxon>
        <taxon>Ascomycota</taxon>
        <taxon>Saccharomycotina</taxon>
        <taxon>Pichiomycetes</taxon>
        <taxon>Debaryomycetaceae</taxon>
        <taxon>Candida/Lodderomyces clade</taxon>
        <taxon>Lodderomyces</taxon>
    </lineage>
</organism>
<dbReference type="Pfam" id="PF07954">
    <property type="entry name" value="DUF1689"/>
    <property type="match status" value="1"/>
</dbReference>
<keyword evidence="1" id="KW-0472">Membrane</keyword>
<feature type="transmembrane region" description="Helical" evidence="1">
    <location>
        <begin position="49"/>
        <end position="66"/>
    </location>
</feature>
<reference evidence="2 3" key="1">
    <citation type="submission" date="2024-03" db="EMBL/GenBank/DDBJ databases">
        <authorList>
            <person name="Brejova B."/>
        </authorList>
    </citation>
    <scope>NUCLEOTIDE SEQUENCE [LARGE SCALE GENOMIC DNA]</scope>
    <source>
        <strain evidence="2 3">CBS 14171</strain>
    </source>
</reference>
<evidence type="ECO:0000256" key="1">
    <source>
        <dbReference type="SAM" id="Phobius"/>
    </source>
</evidence>
<feature type="transmembrane region" description="Helical" evidence="1">
    <location>
        <begin position="78"/>
        <end position="97"/>
    </location>
</feature>
<gene>
    <name evidence="2" type="ORF">LODBEIA_P55240</name>
</gene>
<evidence type="ECO:0000313" key="3">
    <source>
        <dbReference type="Proteomes" id="UP001497383"/>
    </source>
</evidence>
<keyword evidence="1" id="KW-0812">Transmembrane</keyword>
<proteinExistence type="predicted"/>
<dbReference type="EMBL" id="OZ022411">
    <property type="protein sequence ID" value="CAK9441656.1"/>
    <property type="molecule type" value="Genomic_DNA"/>
</dbReference>
<sequence length="208" mass="23339">MSDNPLKQILTGEQFNELVKFYDADQKLDHSDRVALATQLQSLAIKANLVGYTSGMVGFFLPTAYIRLFNRPTPTPFFFIQMPFISLILGFGTLLAGNSATANYCYKKVAEDPKALPNAPTHQMWNLMKNQNLGAFTLYYSRTAVNPMYIIRDPRLATNDSYIDERLKGKSNLHFSQGASLGTVDQSGKNHDLSLLDKVKLHHGFEVK</sequence>
<dbReference type="GeneID" id="92210720"/>
<accession>A0ABP0ZVF3</accession>
<name>A0ABP0ZVF3_9ASCO</name>
<keyword evidence="3" id="KW-1185">Reference proteome</keyword>
<evidence type="ECO:0008006" key="4">
    <source>
        <dbReference type="Google" id="ProtNLM"/>
    </source>
</evidence>
<protein>
    <recommendedName>
        <fullName evidence="4">Transmembrane protein</fullName>
    </recommendedName>
</protein>
<keyword evidence="1" id="KW-1133">Transmembrane helix</keyword>
<dbReference type="Proteomes" id="UP001497383">
    <property type="component" value="Chromosome 7"/>
</dbReference>